<dbReference type="InterPro" id="IPR005625">
    <property type="entry name" value="PepSY-ass_TM"/>
</dbReference>
<dbReference type="Proteomes" id="UP000676565">
    <property type="component" value="Unassembled WGS sequence"/>
</dbReference>
<gene>
    <name evidence="2" type="ORF">J8F10_12785</name>
</gene>
<organism evidence="2 3">
    <name type="scientific">Gemmata palustris</name>
    <dbReference type="NCBI Taxonomy" id="2822762"/>
    <lineage>
        <taxon>Bacteria</taxon>
        <taxon>Pseudomonadati</taxon>
        <taxon>Planctomycetota</taxon>
        <taxon>Planctomycetia</taxon>
        <taxon>Gemmatales</taxon>
        <taxon>Gemmataceae</taxon>
        <taxon>Gemmata</taxon>
    </lineage>
</organism>
<dbReference type="PANTHER" id="PTHR34219:SF1">
    <property type="entry name" value="PEPSY DOMAIN-CONTAINING PROTEIN"/>
    <property type="match status" value="1"/>
</dbReference>
<keyword evidence="3" id="KW-1185">Reference proteome</keyword>
<keyword evidence="1" id="KW-0812">Transmembrane</keyword>
<dbReference type="RefSeq" id="WP_210654189.1">
    <property type="nucleotide sequence ID" value="NZ_JAGKQQ010000001.1"/>
</dbReference>
<evidence type="ECO:0000256" key="1">
    <source>
        <dbReference type="SAM" id="Phobius"/>
    </source>
</evidence>
<dbReference type="EMBL" id="JAGKQQ010000001">
    <property type="protein sequence ID" value="MBP3956159.1"/>
    <property type="molecule type" value="Genomic_DNA"/>
</dbReference>
<feature type="transmembrane region" description="Helical" evidence="1">
    <location>
        <begin position="145"/>
        <end position="171"/>
    </location>
</feature>
<dbReference type="PANTHER" id="PTHR34219">
    <property type="entry name" value="IRON-REGULATED INNER MEMBRANE PROTEIN-RELATED"/>
    <property type="match status" value="1"/>
</dbReference>
<protein>
    <submittedName>
        <fullName evidence="2">PepSY domain-containing protein</fullName>
    </submittedName>
</protein>
<keyword evidence="1" id="KW-1133">Transmembrane helix</keyword>
<sequence length="184" mass="20291">MSQTGWRKWHRWIGFGAAPFLLFAAITGIIAGVAEMTSEDEEAREKARERVSDVKLPAPATAVSDPVAKALAEAAKQTEGAPVDKVLVDFKSDPPTVTVYLGKPGGGEDRKLIYNAKTGEFLRGERYEDKPFLTRLHSGEAFGDWGLVFGTAWGLALVVLLVTGLVIYWAMRKPDRKGLKRLFW</sequence>
<evidence type="ECO:0000313" key="3">
    <source>
        <dbReference type="Proteomes" id="UP000676565"/>
    </source>
</evidence>
<accession>A0ABS5BR03</accession>
<feature type="transmembrane region" description="Helical" evidence="1">
    <location>
        <begin position="12"/>
        <end position="34"/>
    </location>
</feature>
<name>A0ABS5BR03_9BACT</name>
<comment type="caution">
    <text evidence="2">The sequence shown here is derived from an EMBL/GenBank/DDBJ whole genome shotgun (WGS) entry which is preliminary data.</text>
</comment>
<keyword evidence="1" id="KW-0472">Membrane</keyword>
<dbReference type="Pfam" id="PF03929">
    <property type="entry name" value="PepSY_TM"/>
    <property type="match status" value="1"/>
</dbReference>
<proteinExistence type="predicted"/>
<reference evidence="2 3" key="1">
    <citation type="submission" date="2021-04" db="EMBL/GenBank/DDBJ databases">
        <authorList>
            <person name="Ivanova A."/>
        </authorList>
    </citation>
    <scope>NUCLEOTIDE SEQUENCE [LARGE SCALE GENOMIC DNA]</scope>
    <source>
        <strain evidence="2 3">G18</strain>
    </source>
</reference>
<evidence type="ECO:0000313" key="2">
    <source>
        <dbReference type="EMBL" id="MBP3956159.1"/>
    </source>
</evidence>